<dbReference type="GO" id="GO:0003910">
    <property type="term" value="F:DNA ligase (ATP) activity"/>
    <property type="evidence" value="ECO:0007669"/>
    <property type="project" value="UniProtKB-EC"/>
</dbReference>
<evidence type="ECO:0000259" key="22">
    <source>
        <dbReference type="PROSITE" id="PS50160"/>
    </source>
</evidence>
<evidence type="ECO:0000256" key="16">
    <source>
        <dbReference type="ARBA" id="ARBA00023200"/>
    </source>
</evidence>
<name>Q08F37_DPV84</name>
<dbReference type="GO" id="GO:0046872">
    <property type="term" value="F:metal ion binding"/>
    <property type="evidence" value="ECO:0007669"/>
    <property type="project" value="UniProtKB-KW"/>
</dbReference>
<dbReference type="PANTHER" id="PTHR45674:SF9">
    <property type="entry name" value="DNA LIGASE 3"/>
    <property type="match status" value="1"/>
</dbReference>
<dbReference type="SUPFAM" id="SSF117018">
    <property type="entry name" value="ATP-dependent DNA ligase DNA-binding domain"/>
    <property type="match status" value="1"/>
</dbReference>
<dbReference type="Gene3D" id="3.30.1490.70">
    <property type="match status" value="1"/>
</dbReference>
<evidence type="ECO:0000256" key="5">
    <source>
        <dbReference type="ARBA" id="ARBA00013308"/>
    </source>
</evidence>
<evidence type="ECO:0000256" key="4">
    <source>
        <dbReference type="ARBA" id="ARBA00012727"/>
    </source>
</evidence>
<keyword evidence="6" id="KW-0244">Early protein</keyword>
<dbReference type="Gene3D" id="2.40.50.140">
    <property type="entry name" value="Nucleic acid-binding proteins"/>
    <property type="match status" value="1"/>
</dbReference>
<dbReference type="EMBL" id="AY689437">
    <property type="protein sequence ID" value="ABI99129.1"/>
    <property type="molecule type" value="Genomic_DNA"/>
</dbReference>
<dbReference type="Pfam" id="PF01068">
    <property type="entry name" value="DNA_ligase_A_M"/>
    <property type="match status" value="1"/>
</dbReference>
<keyword evidence="8" id="KW-0132">Cell division</keyword>
<evidence type="ECO:0000256" key="17">
    <source>
        <dbReference type="ARBA" id="ARBA00023204"/>
    </source>
</evidence>
<dbReference type="InterPro" id="IPR012308">
    <property type="entry name" value="DNA_ligase_ATP-dep_N"/>
</dbReference>
<dbReference type="InterPro" id="IPR012310">
    <property type="entry name" value="DNA_ligase_ATP-dep_cent"/>
</dbReference>
<keyword evidence="10" id="KW-0479">Metal-binding</keyword>
<sequence length="562" mass="65295">MDDKKCTFKEFRRLCKNVANTPKYLEKTEFIKDFINKKGDEQTFIIIKMLLPMVNKRIYRLNDIQIIKLFSKIFNHDIKDMLNDLEKGYVADTVKTFFETSKTDILPINRSILLLEDVDNFLQHLSTLTKENDQINFLNMLAKVCTGNDLKCIILLIKNDLQIKAGIKCVLDSLHPNAYNYFKTSHNLRDIVKYSINDSLSNVKINPMTPVKPMLADVCESLEKAIDKYKDGMYSEVKYDGERVQIHKKDNVYNYFSRNLKPVLTHKIDGFDKLLTDAFPTAKNFILDAELIMIDIESNSFLPFGSLGIHKKASYENSVTCMFIFDCLYYNDNNFMNVPFHKRRQFLRDNIYEIKNKIMLSEIRCIYSISDLQIIMSNIIKKGFEGIMIKGVNDEYKPGKRGWLKIKKDYLENGSMADSADLVVLGSYYGKGSKGGIQSIFLMGCYDSDRMIWKTVTKCSGHDDKTLQQLQEDMELIKISREPDKIPKWLSVNKIYYPDFVVKDPRSAPVWEIVGSGFTKSQYHTADGISIRFPRCQRIRNDKNWISATNLNQLRELYKKSI</sequence>
<dbReference type="InterPro" id="IPR000977">
    <property type="entry name" value="DNA_ligase_ATP-dep"/>
</dbReference>
<keyword evidence="7 20" id="KW-0436">Ligase</keyword>
<evidence type="ECO:0000256" key="20">
    <source>
        <dbReference type="RuleBase" id="RU000617"/>
    </source>
</evidence>
<evidence type="ECO:0000256" key="1">
    <source>
        <dbReference type="ARBA" id="ARBA00001946"/>
    </source>
</evidence>
<dbReference type="SUPFAM" id="SSF50249">
    <property type="entry name" value="Nucleic acid-binding proteins"/>
    <property type="match status" value="1"/>
</dbReference>
<feature type="domain" description="ATP-dependent DNA ligase family profile" evidence="22">
    <location>
        <begin position="313"/>
        <end position="447"/>
    </location>
</feature>
<gene>
    <name evidence="23" type="ORF">DpV84gp145</name>
</gene>
<evidence type="ECO:0000256" key="21">
    <source>
        <dbReference type="RuleBase" id="RU004196"/>
    </source>
</evidence>
<organism evidence="23 24">
    <name type="scientific">Deerpox virus (strain W-1170-84)</name>
    <name type="common">DPV</name>
    <dbReference type="NCBI Taxonomy" id="305676"/>
    <lineage>
        <taxon>Viruses</taxon>
        <taxon>Varidnaviria</taxon>
        <taxon>Bamfordvirae</taxon>
        <taxon>Nucleocytoviricota</taxon>
        <taxon>Pokkesviricetes</taxon>
        <taxon>Chitovirales</taxon>
        <taxon>Poxviridae</taxon>
        <taxon>Chordopoxvirinae</taxon>
        <taxon>Cervidpoxvirus</taxon>
        <taxon>Cervidpoxvirus muledeerpox</taxon>
        <taxon>Mule deerpox virus</taxon>
    </lineage>
</organism>
<dbReference type="Gene3D" id="1.10.3260.10">
    <property type="entry name" value="DNA ligase, ATP-dependent, N-terminal domain"/>
    <property type="match status" value="1"/>
</dbReference>
<dbReference type="GO" id="GO:0006310">
    <property type="term" value="P:DNA recombination"/>
    <property type="evidence" value="ECO:0007669"/>
    <property type="project" value="UniProtKB-KW"/>
</dbReference>
<comment type="catalytic activity">
    <reaction evidence="20">
        <text>ATP + (deoxyribonucleotide)n-3'-hydroxyl + 5'-phospho-(deoxyribonucleotide)m = (deoxyribonucleotide)n+m + AMP + diphosphate.</text>
        <dbReference type="EC" id="6.5.1.1"/>
    </reaction>
</comment>
<dbReference type="Proteomes" id="UP000162522">
    <property type="component" value="Segment"/>
</dbReference>
<dbReference type="InterPro" id="IPR016059">
    <property type="entry name" value="DNA_ligase_ATP-dep_CS"/>
</dbReference>
<dbReference type="FunFam" id="3.30.470.30:FF:000003">
    <property type="entry name" value="DNA ligase"/>
    <property type="match status" value="1"/>
</dbReference>
<keyword evidence="9" id="KW-0235">DNA replication</keyword>
<evidence type="ECO:0000256" key="19">
    <source>
        <dbReference type="ARBA" id="ARBA00034787"/>
    </source>
</evidence>
<dbReference type="Pfam" id="PF04675">
    <property type="entry name" value="DNA_ligase_A_N"/>
    <property type="match status" value="1"/>
</dbReference>
<dbReference type="PROSITE" id="PS00333">
    <property type="entry name" value="DNA_LIGASE_A2"/>
    <property type="match status" value="1"/>
</dbReference>
<dbReference type="PANTHER" id="PTHR45674">
    <property type="entry name" value="DNA LIGASE 1/3 FAMILY MEMBER"/>
    <property type="match status" value="1"/>
</dbReference>
<dbReference type="GO" id="GO:0003677">
    <property type="term" value="F:DNA binding"/>
    <property type="evidence" value="ECO:0007669"/>
    <property type="project" value="InterPro"/>
</dbReference>
<reference evidence="23 24" key="1">
    <citation type="journal article" date="2005" name="J. Virol.">
        <title>Genome of deerpox virus.</title>
        <authorList>
            <person name="Afonso C.L."/>
            <person name="Delhon G."/>
            <person name="Tulman E.R."/>
            <person name="Lu Z."/>
            <person name="Zsak A."/>
            <person name="Becerra V.M."/>
            <person name="Zsak L."/>
            <person name="Kutish G.F."/>
            <person name="Rock D.L."/>
        </authorList>
    </citation>
    <scope>NUCLEOTIDE SEQUENCE [LARGE SCALE GENOMIC DNA]</scope>
    <source>
        <strain evidence="23">W-1170-84</strain>
    </source>
</reference>
<dbReference type="Gene3D" id="3.30.470.30">
    <property type="entry name" value="DNA ligase/mRNA capping enzyme"/>
    <property type="match status" value="1"/>
</dbReference>
<keyword evidence="18" id="KW-0131">Cell cycle</keyword>
<organismHost>
    <name type="scientific">Odocoileus hemionus</name>
    <name type="common">Mule deer</name>
    <name type="synonym">Cervus hemionus</name>
    <dbReference type="NCBI Taxonomy" id="9872"/>
</organismHost>
<dbReference type="InterPro" id="IPR050191">
    <property type="entry name" value="ATP-dep_DNA_ligase"/>
</dbReference>
<dbReference type="GO" id="GO:0071897">
    <property type="term" value="P:DNA biosynthetic process"/>
    <property type="evidence" value="ECO:0007669"/>
    <property type="project" value="InterPro"/>
</dbReference>
<evidence type="ECO:0000256" key="9">
    <source>
        <dbReference type="ARBA" id="ARBA00022705"/>
    </source>
</evidence>
<dbReference type="SUPFAM" id="SSF56091">
    <property type="entry name" value="DNA ligase/mRNA capping enzyme, catalytic domain"/>
    <property type="match status" value="1"/>
</dbReference>
<keyword evidence="12 20" id="KW-0227">DNA damage</keyword>
<evidence type="ECO:0000256" key="11">
    <source>
        <dbReference type="ARBA" id="ARBA00022741"/>
    </source>
</evidence>
<dbReference type="InterPro" id="IPR036599">
    <property type="entry name" value="DNA_ligase_N_sf"/>
</dbReference>
<keyword evidence="14" id="KW-0460">Magnesium</keyword>
<dbReference type="GO" id="GO:0006302">
    <property type="term" value="P:double-strand break repair"/>
    <property type="evidence" value="ECO:0007669"/>
    <property type="project" value="TreeGrafter"/>
</dbReference>
<dbReference type="CDD" id="cd07967">
    <property type="entry name" value="OBF_DNA_ligase_III"/>
    <property type="match status" value="1"/>
</dbReference>
<keyword evidence="15 20" id="KW-0233">DNA recombination</keyword>
<accession>Q08F37</accession>
<evidence type="ECO:0000313" key="24">
    <source>
        <dbReference type="Proteomes" id="UP000162522"/>
    </source>
</evidence>
<dbReference type="InterPro" id="IPR012309">
    <property type="entry name" value="DNA_ligase_ATP-dep_C"/>
</dbReference>
<evidence type="ECO:0000256" key="3">
    <source>
        <dbReference type="ARBA" id="ARBA00007572"/>
    </source>
</evidence>
<evidence type="ECO:0000256" key="10">
    <source>
        <dbReference type="ARBA" id="ARBA00022723"/>
    </source>
</evidence>
<dbReference type="FunFam" id="2.40.50.140:FF:000085">
    <property type="entry name" value="DNA ligase"/>
    <property type="match status" value="1"/>
</dbReference>
<evidence type="ECO:0000256" key="7">
    <source>
        <dbReference type="ARBA" id="ARBA00022598"/>
    </source>
</evidence>
<evidence type="ECO:0000256" key="12">
    <source>
        <dbReference type="ARBA" id="ARBA00022763"/>
    </source>
</evidence>
<keyword evidence="17 20" id="KW-0234">DNA repair</keyword>
<evidence type="ECO:0000313" key="23">
    <source>
        <dbReference type="EMBL" id="ABI99129.1"/>
    </source>
</evidence>
<dbReference type="PROSITE" id="PS00697">
    <property type="entry name" value="DNA_LIGASE_A1"/>
    <property type="match status" value="1"/>
</dbReference>
<dbReference type="GO" id="GO:0006273">
    <property type="term" value="P:lagging strand elongation"/>
    <property type="evidence" value="ECO:0007669"/>
    <property type="project" value="TreeGrafter"/>
</dbReference>
<proteinExistence type="inferred from homology"/>
<protein>
    <recommendedName>
        <fullName evidence="5 20">DNA ligase</fullName>
        <ecNumber evidence="4 20">6.5.1.1</ecNumber>
    </recommendedName>
</protein>
<evidence type="ECO:0000256" key="15">
    <source>
        <dbReference type="ARBA" id="ARBA00023172"/>
    </source>
</evidence>
<evidence type="ECO:0000256" key="8">
    <source>
        <dbReference type="ARBA" id="ARBA00022618"/>
    </source>
</evidence>
<dbReference type="NCBIfam" id="TIGR00574">
    <property type="entry name" value="dnl1"/>
    <property type="match status" value="1"/>
</dbReference>
<keyword evidence="13 20" id="KW-0067">ATP-binding</keyword>
<dbReference type="Pfam" id="PF04679">
    <property type="entry name" value="DNA_ligase_A_C"/>
    <property type="match status" value="1"/>
</dbReference>
<evidence type="ECO:0000256" key="18">
    <source>
        <dbReference type="ARBA" id="ARBA00023306"/>
    </source>
</evidence>
<evidence type="ECO:0000256" key="14">
    <source>
        <dbReference type="ARBA" id="ARBA00022842"/>
    </source>
</evidence>
<dbReference type="InterPro" id="IPR012340">
    <property type="entry name" value="NA-bd_OB-fold"/>
</dbReference>
<comment type="subcellular location">
    <subcellularLocation>
        <location evidence="2">Host cytoplasm</location>
    </subcellularLocation>
</comment>
<comment type="similarity">
    <text evidence="3 21">Belongs to the ATP-dependent DNA ligase family.</text>
</comment>
<dbReference type="GO" id="GO:0051301">
    <property type="term" value="P:cell division"/>
    <property type="evidence" value="ECO:0007669"/>
    <property type="project" value="UniProtKB-KW"/>
</dbReference>
<keyword evidence="11 20" id="KW-0547">Nucleotide-binding</keyword>
<dbReference type="PROSITE" id="PS50160">
    <property type="entry name" value="DNA_LIGASE_A3"/>
    <property type="match status" value="1"/>
</dbReference>
<comment type="subunit">
    <text evidence="19">Interacts with host TOP2A and TOP2B.</text>
</comment>
<dbReference type="GO" id="GO:0030430">
    <property type="term" value="C:host cell cytoplasm"/>
    <property type="evidence" value="ECO:0007669"/>
    <property type="project" value="UniProtKB-SubCell"/>
</dbReference>
<dbReference type="EC" id="6.5.1.1" evidence="4 20"/>
<dbReference type="GO" id="GO:0005524">
    <property type="term" value="F:ATP binding"/>
    <property type="evidence" value="ECO:0007669"/>
    <property type="project" value="UniProtKB-KW"/>
</dbReference>
<keyword evidence="16" id="KW-1035">Host cytoplasm</keyword>
<comment type="cofactor">
    <cofactor evidence="1">
        <name>Mg(2+)</name>
        <dbReference type="ChEBI" id="CHEBI:18420"/>
    </cofactor>
</comment>
<evidence type="ECO:0000256" key="2">
    <source>
        <dbReference type="ARBA" id="ARBA00004192"/>
    </source>
</evidence>
<evidence type="ECO:0000256" key="13">
    <source>
        <dbReference type="ARBA" id="ARBA00022840"/>
    </source>
</evidence>
<evidence type="ECO:0000256" key="6">
    <source>
        <dbReference type="ARBA" id="ARBA00022518"/>
    </source>
</evidence>